<evidence type="ECO:0000313" key="1">
    <source>
        <dbReference type="EMBL" id="KAF9494259.1"/>
    </source>
</evidence>
<evidence type="ECO:0000313" key="2">
    <source>
        <dbReference type="Proteomes" id="UP000807025"/>
    </source>
</evidence>
<keyword evidence="2" id="KW-1185">Reference proteome</keyword>
<protein>
    <submittedName>
        <fullName evidence="1">Uncharacterized protein</fullName>
    </submittedName>
</protein>
<name>A0A9P6DEN0_PLEER</name>
<dbReference type="OrthoDB" id="2687121at2759"/>
<comment type="caution">
    <text evidence="1">The sequence shown here is derived from an EMBL/GenBank/DDBJ whole genome shotgun (WGS) entry which is preliminary data.</text>
</comment>
<gene>
    <name evidence="1" type="ORF">BDN71DRAFT_1393525</name>
</gene>
<proteinExistence type="predicted"/>
<dbReference type="Proteomes" id="UP000807025">
    <property type="component" value="Unassembled WGS sequence"/>
</dbReference>
<organism evidence="1 2">
    <name type="scientific">Pleurotus eryngii</name>
    <name type="common">Boletus of the steppes</name>
    <dbReference type="NCBI Taxonomy" id="5323"/>
    <lineage>
        <taxon>Eukaryota</taxon>
        <taxon>Fungi</taxon>
        <taxon>Dikarya</taxon>
        <taxon>Basidiomycota</taxon>
        <taxon>Agaricomycotina</taxon>
        <taxon>Agaricomycetes</taxon>
        <taxon>Agaricomycetidae</taxon>
        <taxon>Agaricales</taxon>
        <taxon>Pleurotineae</taxon>
        <taxon>Pleurotaceae</taxon>
        <taxon>Pleurotus</taxon>
    </lineage>
</organism>
<dbReference type="AlphaFoldDB" id="A0A9P6DEN0"/>
<dbReference type="EMBL" id="MU154575">
    <property type="protein sequence ID" value="KAF9494259.1"/>
    <property type="molecule type" value="Genomic_DNA"/>
</dbReference>
<accession>A0A9P6DEN0</accession>
<sequence length="125" mass="14097">MQPFEIAANCSFNELMKTGCSELYIPLPSTISCDLKLVFKRSGKHIAWLLQGYDGTLNFTTDAWTFPNHQAFITITVHLEKDSQPLAFLLDIVEVVKSHDGLNLVIVFSNILKKFRVLHKVGKSC</sequence>
<reference evidence="1" key="1">
    <citation type="submission" date="2020-11" db="EMBL/GenBank/DDBJ databases">
        <authorList>
            <consortium name="DOE Joint Genome Institute"/>
            <person name="Ahrendt S."/>
            <person name="Riley R."/>
            <person name="Andreopoulos W."/>
            <person name="Labutti K."/>
            <person name="Pangilinan J."/>
            <person name="Ruiz-Duenas F.J."/>
            <person name="Barrasa J.M."/>
            <person name="Sanchez-Garcia M."/>
            <person name="Camarero S."/>
            <person name="Miyauchi S."/>
            <person name="Serrano A."/>
            <person name="Linde D."/>
            <person name="Babiker R."/>
            <person name="Drula E."/>
            <person name="Ayuso-Fernandez I."/>
            <person name="Pacheco R."/>
            <person name="Padilla G."/>
            <person name="Ferreira P."/>
            <person name="Barriuso J."/>
            <person name="Kellner H."/>
            <person name="Castanera R."/>
            <person name="Alfaro M."/>
            <person name="Ramirez L."/>
            <person name="Pisabarro A.G."/>
            <person name="Kuo A."/>
            <person name="Tritt A."/>
            <person name="Lipzen A."/>
            <person name="He G."/>
            <person name="Yan M."/>
            <person name="Ng V."/>
            <person name="Cullen D."/>
            <person name="Martin F."/>
            <person name="Rosso M.-N."/>
            <person name="Henrissat B."/>
            <person name="Hibbett D."/>
            <person name="Martinez A.T."/>
            <person name="Grigoriev I.V."/>
        </authorList>
    </citation>
    <scope>NUCLEOTIDE SEQUENCE</scope>
    <source>
        <strain evidence="1">ATCC 90797</strain>
    </source>
</reference>